<proteinExistence type="predicted"/>
<evidence type="ECO:0000256" key="1">
    <source>
        <dbReference type="SAM" id="MobiDB-lite"/>
    </source>
</evidence>
<accession>A0A8S3XR71</accession>
<dbReference type="OrthoDB" id="3039988at2759"/>
<gene>
    <name evidence="2" type="ORF">PAPOLLO_LOCUS20081</name>
</gene>
<feature type="compositionally biased region" description="Acidic residues" evidence="1">
    <location>
        <begin position="1"/>
        <end position="10"/>
    </location>
</feature>
<sequence length="213" mass="24872">MEEGNEEDNGNIENSDQSDCKGRKKEKKTENSGEDNSEESFTTVTRRKPKLIDALTTPLEMQRLEEYYEKFEHAYQLINYKKILDLGYHCRIVNETHLSFGVVEGIDIGIEEQEILENLTSSCEISSVKRLKRLDINEKQEGKQKISKMWVIIKRVKEILFSESKVEEKILDIVKLVTGELKIIFMKLIMEKEIKRNITFLGKIDATHMVVWL</sequence>
<keyword evidence="3" id="KW-1185">Reference proteome</keyword>
<dbReference type="EMBL" id="CAJQZP010001254">
    <property type="protein sequence ID" value="CAG5033358.1"/>
    <property type="molecule type" value="Genomic_DNA"/>
</dbReference>
<name>A0A8S3XR71_PARAO</name>
<comment type="caution">
    <text evidence="2">The sequence shown here is derived from an EMBL/GenBank/DDBJ whole genome shotgun (WGS) entry which is preliminary data.</text>
</comment>
<organism evidence="2 3">
    <name type="scientific">Parnassius apollo</name>
    <name type="common">Apollo butterfly</name>
    <name type="synonym">Papilio apollo</name>
    <dbReference type="NCBI Taxonomy" id="110799"/>
    <lineage>
        <taxon>Eukaryota</taxon>
        <taxon>Metazoa</taxon>
        <taxon>Ecdysozoa</taxon>
        <taxon>Arthropoda</taxon>
        <taxon>Hexapoda</taxon>
        <taxon>Insecta</taxon>
        <taxon>Pterygota</taxon>
        <taxon>Neoptera</taxon>
        <taxon>Endopterygota</taxon>
        <taxon>Lepidoptera</taxon>
        <taxon>Glossata</taxon>
        <taxon>Ditrysia</taxon>
        <taxon>Papilionoidea</taxon>
        <taxon>Papilionidae</taxon>
        <taxon>Parnassiinae</taxon>
        <taxon>Parnassini</taxon>
        <taxon>Parnassius</taxon>
        <taxon>Parnassius</taxon>
    </lineage>
</organism>
<reference evidence="2" key="1">
    <citation type="submission" date="2021-04" db="EMBL/GenBank/DDBJ databases">
        <authorList>
            <person name="Tunstrom K."/>
        </authorList>
    </citation>
    <scope>NUCLEOTIDE SEQUENCE</scope>
</reference>
<evidence type="ECO:0000313" key="3">
    <source>
        <dbReference type="Proteomes" id="UP000691718"/>
    </source>
</evidence>
<feature type="region of interest" description="Disordered" evidence="1">
    <location>
        <begin position="1"/>
        <end position="44"/>
    </location>
</feature>
<dbReference type="Proteomes" id="UP000691718">
    <property type="component" value="Unassembled WGS sequence"/>
</dbReference>
<dbReference type="AlphaFoldDB" id="A0A8S3XR71"/>
<evidence type="ECO:0000313" key="2">
    <source>
        <dbReference type="EMBL" id="CAG5033358.1"/>
    </source>
</evidence>
<protein>
    <submittedName>
        <fullName evidence="2">(apollo) hypothetical protein</fullName>
    </submittedName>
</protein>